<feature type="compositionally biased region" description="Basic residues" evidence="1">
    <location>
        <begin position="74"/>
        <end position="83"/>
    </location>
</feature>
<name>A0A8X7MKI0_9BASI</name>
<protein>
    <submittedName>
        <fullName evidence="2">Uncharacterized protein</fullName>
    </submittedName>
</protein>
<accession>A0A8X7MKI0</accession>
<feature type="compositionally biased region" description="Polar residues" evidence="1">
    <location>
        <begin position="107"/>
        <end position="117"/>
    </location>
</feature>
<comment type="caution">
    <text evidence="2">The sequence shown here is derived from an EMBL/GenBank/DDBJ whole genome shotgun (WGS) entry which is preliminary data.</text>
</comment>
<dbReference type="EMBL" id="LWDE02001664">
    <property type="protein sequence ID" value="KAE8239629.1"/>
    <property type="molecule type" value="Genomic_DNA"/>
</dbReference>
<keyword evidence="3" id="KW-1185">Reference proteome</keyword>
<sequence>MALPHLTTRLASLHMALSSRLASHTKLLGLQGRLELVLSQIEIRAAYAAVAGRGAQGVKSRLANAGAGAPASGSKKKGAKGRGRGPADDPTRWIEPSDDADDDHMKQQTQNTEAQNTIHMNHYTMIYCSTYSSAHPSGRASEPFS</sequence>
<feature type="region of interest" description="Disordered" evidence="1">
    <location>
        <begin position="58"/>
        <end position="117"/>
    </location>
</feature>
<dbReference type="Proteomes" id="UP000077684">
    <property type="component" value="Unassembled WGS sequence"/>
</dbReference>
<proteinExistence type="predicted"/>
<evidence type="ECO:0000256" key="1">
    <source>
        <dbReference type="SAM" id="MobiDB-lite"/>
    </source>
</evidence>
<reference evidence="2" key="2">
    <citation type="journal article" date="2019" name="IMA Fungus">
        <title>Genome sequencing and comparison of five Tilletia species to identify candidate genes for the detection of regulated species infecting wheat.</title>
        <authorList>
            <person name="Nguyen H.D.T."/>
            <person name="Sultana T."/>
            <person name="Kesanakurti P."/>
            <person name="Hambleton S."/>
        </authorList>
    </citation>
    <scope>NUCLEOTIDE SEQUENCE</scope>
    <source>
        <strain evidence="2">DAOMC 236426</strain>
    </source>
</reference>
<evidence type="ECO:0000313" key="2">
    <source>
        <dbReference type="EMBL" id="KAE8239629.1"/>
    </source>
</evidence>
<dbReference type="AlphaFoldDB" id="A0A8X7MKI0"/>
<evidence type="ECO:0000313" key="3">
    <source>
        <dbReference type="Proteomes" id="UP000077684"/>
    </source>
</evidence>
<gene>
    <name evidence="2" type="ORF">A4X06_0g8160</name>
</gene>
<organism evidence="2 3">
    <name type="scientific">Tilletia controversa</name>
    <name type="common">dwarf bunt fungus</name>
    <dbReference type="NCBI Taxonomy" id="13291"/>
    <lineage>
        <taxon>Eukaryota</taxon>
        <taxon>Fungi</taxon>
        <taxon>Dikarya</taxon>
        <taxon>Basidiomycota</taxon>
        <taxon>Ustilaginomycotina</taxon>
        <taxon>Exobasidiomycetes</taxon>
        <taxon>Tilletiales</taxon>
        <taxon>Tilletiaceae</taxon>
        <taxon>Tilletia</taxon>
    </lineage>
</organism>
<reference evidence="2" key="1">
    <citation type="submission" date="2016-04" db="EMBL/GenBank/DDBJ databases">
        <authorList>
            <person name="Nguyen H.D."/>
            <person name="Samba Siva P."/>
            <person name="Cullis J."/>
            <person name="Levesque C.A."/>
            <person name="Hambleton S."/>
        </authorList>
    </citation>
    <scope>NUCLEOTIDE SEQUENCE</scope>
    <source>
        <strain evidence="2">DAOMC 236426</strain>
    </source>
</reference>